<evidence type="ECO:0000256" key="1">
    <source>
        <dbReference type="SAM" id="MobiDB-lite"/>
    </source>
</evidence>
<dbReference type="RefSeq" id="WP_369236209.1">
    <property type="nucleotide sequence ID" value="NZ_CP163435.1"/>
</dbReference>
<protein>
    <submittedName>
        <fullName evidence="4">Uncharacterized protein</fullName>
    </submittedName>
</protein>
<reference evidence="4" key="1">
    <citation type="submission" date="2024-07" db="EMBL/GenBank/DDBJ databases">
        <authorList>
            <person name="Yu S.T."/>
        </authorList>
    </citation>
    <scope>NUCLEOTIDE SEQUENCE</scope>
    <source>
        <strain evidence="4">R21</strain>
    </source>
</reference>
<feature type="chain" id="PRO_5044254388" evidence="3">
    <location>
        <begin position="23"/>
        <end position="270"/>
    </location>
</feature>
<keyword evidence="3" id="KW-0732">Signal</keyword>
<keyword evidence="2" id="KW-0812">Transmembrane</keyword>
<organism evidence="4">
    <name type="scientific">Streptomyces sp. R21</name>
    <dbReference type="NCBI Taxonomy" id="3238627"/>
    <lineage>
        <taxon>Bacteria</taxon>
        <taxon>Bacillati</taxon>
        <taxon>Actinomycetota</taxon>
        <taxon>Actinomycetes</taxon>
        <taxon>Kitasatosporales</taxon>
        <taxon>Streptomycetaceae</taxon>
        <taxon>Streptomyces</taxon>
    </lineage>
</organism>
<proteinExistence type="predicted"/>
<keyword evidence="2" id="KW-1133">Transmembrane helix</keyword>
<feature type="compositionally biased region" description="Basic and acidic residues" evidence="1">
    <location>
        <begin position="201"/>
        <end position="224"/>
    </location>
</feature>
<feature type="signal peptide" evidence="3">
    <location>
        <begin position="1"/>
        <end position="22"/>
    </location>
</feature>
<evidence type="ECO:0000313" key="4">
    <source>
        <dbReference type="EMBL" id="XDQ28306.1"/>
    </source>
</evidence>
<evidence type="ECO:0000256" key="2">
    <source>
        <dbReference type="SAM" id="Phobius"/>
    </source>
</evidence>
<gene>
    <name evidence="4" type="ORF">AB5J56_28040</name>
</gene>
<keyword evidence="2" id="KW-0472">Membrane</keyword>
<feature type="transmembrane region" description="Helical" evidence="2">
    <location>
        <begin position="243"/>
        <end position="265"/>
    </location>
</feature>
<accession>A0AB39PCI5</accession>
<dbReference type="EMBL" id="CP163435">
    <property type="protein sequence ID" value="XDQ28306.1"/>
    <property type="molecule type" value="Genomic_DNA"/>
</dbReference>
<evidence type="ECO:0000256" key="3">
    <source>
        <dbReference type="SAM" id="SignalP"/>
    </source>
</evidence>
<feature type="region of interest" description="Disordered" evidence="1">
    <location>
        <begin position="191"/>
        <end position="237"/>
    </location>
</feature>
<name>A0AB39PCI5_9ACTN</name>
<dbReference type="AlphaFoldDB" id="A0AB39PCI5"/>
<sequence>MRKRLCSTLVPALALSFTFTAAALSLAPAAALANPYPSCAGPGTRDFPVKTRIHGGPAGFDVGGGFGTWYIDLTNTTARACGGIHPVVVLVDEKRALRPEQARLEFYAGGGKGPHPVSFVKSDEDENVGVFDDGFPGFTVGPGRTLTVQVRLSVTSDAATPNDVVANAAVVQRHGDDGDWIGESNAYRFRIENDGGDGDGDGDRAGDAARDSGARGRDSAREEPGASGADELAGTGRPGSVPYGFGLATGVVAVGAALLAVSRWVRLRRR</sequence>